<dbReference type="RefSeq" id="XP_001594390.1">
    <property type="nucleotide sequence ID" value="XM_001594340.1"/>
</dbReference>
<sequence>MYWVAGGSVAGGSVAGGSVAGGSVAGGSVAGGSVAGGSVAESSVTDNVKKAAINVVAKCNTELSEEEQLAIFHLEKFWGRRHRTLCVSNSI</sequence>
<dbReference type="InParanoid" id="A7EFV6"/>
<evidence type="ECO:0000313" key="2">
    <source>
        <dbReference type="Proteomes" id="UP000001312"/>
    </source>
</evidence>
<evidence type="ECO:0000313" key="1">
    <source>
        <dbReference type="EMBL" id="EDO01722.1"/>
    </source>
</evidence>
<reference evidence="2" key="1">
    <citation type="journal article" date="2011" name="PLoS Genet.">
        <title>Genomic analysis of the necrotrophic fungal pathogens Sclerotinia sclerotiorum and Botrytis cinerea.</title>
        <authorList>
            <person name="Amselem J."/>
            <person name="Cuomo C.A."/>
            <person name="van Kan J.A."/>
            <person name="Viaud M."/>
            <person name="Benito E.P."/>
            <person name="Couloux A."/>
            <person name="Coutinho P.M."/>
            <person name="de Vries R.P."/>
            <person name="Dyer P.S."/>
            <person name="Fillinger S."/>
            <person name="Fournier E."/>
            <person name="Gout L."/>
            <person name="Hahn M."/>
            <person name="Kohn L."/>
            <person name="Lapalu N."/>
            <person name="Plummer K.M."/>
            <person name="Pradier J.M."/>
            <person name="Quevillon E."/>
            <person name="Sharon A."/>
            <person name="Simon A."/>
            <person name="ten Have A."/>
            <person name="Tudzynski B."/>
            <person name="Tudzynski P."/>
            <person name="Wincker P."/>
            <person name="Andrew M."/>
            <person name="Anthouard V."/>
            <person name="Beever R.E."/>
            <person name="Beffa R."/>
            <person name="Benoit I."/>
            <person name="Bouzid O."/>
            <person name="Brault B."/>
            <person name="Chen Z."/>
            <person name="Choquer M."/>
            <person name="Collemare J."/>
            <person name="Cotton P."/>
            <person name="Danchin E.G."/>
            <person name="Da Silva C."/>
            <person name="Gautier A."/>
            <person name="Giraud C."/>
            <person name="Giraud T."/>
            <person name="Gonzalez C."/>
            <person name="Grossetete S."/>
            <person name="Guldener U."/>
            <person name="Henrissat B."/>
            <person name="Howlett B.J."/>
            <person name="Kodira C."/>
            <person name="Kretschmer M."/>
            <person name="Lappartient A."/>
            <person name="Leroch M."/>
            <person name="Levis C."/>
            <person name="Mauceli E."/>
            <person name="Neuveglise C."/>
            <person name="Oeser B."/>
            <person name="Pearson M."/>
            <person name="Poulain J."/>
            <person name="Poussereau N."/>
            <person name="Quesneville H."/>
            <person name="Rascle C."/>
            <person name="Schumacher J."/>
            <person name="Segurens B."/>
            <person name="Sexton A."/>
            <person name="Silva E."/>
            <person name="Sirven C."/>
            <person name="Soanes D.M."/>
            <person name="Talbot N.J."/>
            <person name="Templeton M."/>
            <person name="Yandava C."/>
            <person name="Yarden O."/>
            <person name="Zeng Q."/>
            <person name="Rollins J.A."/>
            <person name="Lebrun M.H."/>
            <person name="Dickman M."/>
        </authorList>
    </citation>
    <scope>NUCLEOTIDE SEQUENCE [LARGE SCALE GENOMIC DNA]</scope>
    <source>
        <strain evidence="2">ATCC 18683 / 1980 / Ss-1</strain>
    </source>
</reference>
<dbReference type="AlphaFoldDB" id="A7EFV6"/>
<protein>
    <submittedName>
        <fullName evidence="1">Uncharacterized protein</fullName>
    </submittedName>
</protein>
<gene>
    <name evidence="1" type="ORF">SS1G_04197</name>
</gene>
<organism evidence="1 2">
    <name type="scientific">Sclerotinia sclerotiorum (strain ATCC 18683 / 1980 / Ss-1)</name>
    <name type="common">White mold</name>
    <name type="synonym">Whetzelinia sclerotiorum</name>
    <dbReference type="NCBI Taxonomy" id="665079"/>
    <lineage>
        <taxon>Eukaryota</taxon>
        <taxon>Fungi</taxon>
        <taxon>Dikarya</taxon>
        <taxon>Ascomycota</taxon>
        <taxon>Pezizomycotina</taxon>
        <taxon>Leotiomycetes</taxon>
        <taxon>Helotiales</taxon>
        <taxon>Sclerotiniaceae</taxon>
        <taxon>Sclerotinia</taxon>
    </lineage>
</organism>
<dbReference type="EMBL" id="CH476625">
    <property type="protein sequence ID" value="EDO01722.1"/>
    <property type="molecule type" value="Genomic_DNA"/>
</dbReference>
<dbReference type="Proteomes" id="UP000001312">
    <property type="component" value="Unassembled WGS sequence"/>
</dbReference>
<dbReference type="KEGG" id="ssl:SS1G_04197"/>
<dbReference type="GeneID" id="5490735"/>
<keyword evidence="2" id="KW-1185">Reference proteome</keyword>
<name>A7EFV6_SCLS1</name>
<proteinExistence type="predicted"/>
<dbReference type="HOGENOM" id="CLU_2428385_0_0_1"/>
<accession>A7EFV6</accession>